<keyword evidence="1" id="KW-0418">Kinase</keyword>
<accession>A0A0L0JD86</accession>
<reference evidence="2" key="1">
    <citation type="submission" date="2014-07" db="EMBL/GenBank/DDBJ databases">
        <title>Genome sequencing of plant-pathogenic Streptomyces species.</title>
        <authorList>
            <person name="Harrison J."/>
            <person name="Sapp M."/>
            <person name="Thwaites R."/>
            <person name="Studholme D.J."/>
        </authorList>
    </citation>
    <scope>NUCLEOTIDE SEQUENCE [LARGE SCALE GENOMIC DNA]</scope>
    <source>
        <strain evidence="2">NCPPB 4445</strain>
    </source>
</reference>
<name>A0A0L0JD86_9ACTN</name>
<dbReference type="EMBL" id="JPPY01000258">
    <property type="protein sequence ID" value="KND23692.1"/>
    <property type="molecule type" value="Genomic_DNA"/>
</dbReference>
<keyword evidence="1" id="KW-0808">Transferase</keyword>
<proteinExistence type="predicted"/>
<comment type="caution">
    <text evidence="1">The sequence shown here is derived from an EMBL/GenBank/DDBJ whole genome shotgun (WGS) entry which is preliminary data.</text>
</comment>
<dbReference type="Gene3D" id="3.10.450.50">
    <property type="match status" value="1"/>
</dbReference>
<gene>
    <name evidence="1" type="ORF">IQ63_43915</name>
</gene>
<protein>
    <submittedName>
        <fullName evidence="1">Histidine kinase</fullName>
    </submittedName>
</protein>
<dbReference type="PATRIC" id="fig|42234.21.peg.9020"/>
<dbReference type="SUPFAM" id="SSF54427">
    <property type="entry name" value="NTF2-like"/>
    <property type="match status" value="1"/>
</dbReference>
<dbReference type="InterPro" id="IPR032710">
    <property type="entry name" value="NTF2-like_dom_sf"/>
</dbReference>
<organism evidence="1 2">
    <name type="scientific">Streptomyces acidiscabies</name>
    <dbReference type="NCBI Taxonomy" id="42234"/>
    <lineage>
        <taxon>Bacteria</taxon>
        <taxon>Bacillati</taxon>
        <taxon>Actinomycetota</taxon>
        <taxon>Actinomycetes</taxon>
        <taxon>Kitasatosporales</taxon>
        <taxon>Streptomycetaceae</taxon>
        <taxon>Streptomyces</taxon>
    </lineage>
</organism>
<evidence type="ECO:0000313" key="1">
    <source>
        <dbReference type="EMBL" id="KND23692.1"/>
    </source>
</evidence>
<dbReference type="Pfam" id="PF07080">
    <property type="entry name" value="DUF1348"/>
    <property type="match status" value="1"/>
</dbReference>
<dbReference type="PANTHER" id="PTHR31757:SF0">
    <property type="entry name" value="SLL0781 PROTEIN"/>
    <property type="match status" value="1"/>
</dbReference>
<dbReference type="AlphaFoldDB" id="A0A0L0JD86"/>
<dbReference type="PANTHER" id="PTHR31757">
    <property type="entry name" value="SLL0781 PROTEIN"/>
    <property type="match status" value="1"/>
</dbReference>
<dbReference type="GO" id="GO:0016301">
    <property type="term" value="F:kinase activity"/>
    <property type="evidence" value="ECO:0007669"/>
    <property type="project" value="UniProtKB-KW"/>
</dbReference>
<sequence>MSRTPDVQVRPPLPPFTEADALAKVQAAEDAWNTRDPDRVALAYTEDSVWRNRDTFVTGRAEIRRFLAEKWRRELDYALRKELWSFGDDRIAVRFQYEWRDAAGGYWRSYGNELWEFDAAGLMRRREASINDVPIQAEERRILGPRPLEQRGDALPLA</sequence>
<dbReference type="RefSeq" id="WP_050375645.1">
    <property type="nucleotide sequence ID" value="NZ_KQ257835.1"/>
</dbReference>
<dbReference type="InterPro" id="IPR009783">
    <property type="entry name" value="DUF1348"/>
</dbReference>
<dbReference type="OrthoDB" id="9787970at2"/>
<dbReference type="Proteomes" id="UP000037151">
    <property type="component" value="Unassembled WGS sequence"/>
</dbReference>
<evidence type="ECO:0000313" key="2">
    <source>
        <dbReference type="Proteomes" id="UP000037151"/>
    </source>
</evidence>